<dbReference type="AlphaFoldDB" id="A0A6A4SWQ9"/>
<evidence type="ECO:0000313" key="2">
    <source>
        <dbReference type="Proteomes" id="UP000438429"/>
    </source>
</evidence>
<name>A0A6A4SWQ9_SCOMX</name>
<sequence length="100" mass="11358">MRGSYGLKPRLDRKYELGHVKKQRHWTKLAGCLPSIALASSMQSSEGKIPLMTRFCNGTIGYDTDVTVSASFTVDVEDELMYLFKQYPKVKEKYCSSQLV</sequence>
<reference evidence="1 2" key="1">
    <citation type="submission" date="2019-06" db="EMBL/GenBank/DDBJ databases">
        <title>Draft genomes of female and male turbot (Scophthalmus maximus).</title>
        <authorList>
            <person name="Xu H."/>
            <person name="Xu X.-W."/>
            <person name="Shao C."/>
            <person name="Chen S."/>
        </authorList>
    </citation>
    <scope>NUCLEOTIDE SEQUENCE [LARGE SCALE GENOMIC DNA]</scope>
    <source>
        <strain evidence="1">Ysfricsl-2016a</strain>
        <tissue evidence="1">Blood</tissue>
    </source>
</reference>
<dbReference type="Proteomes" id="UP000438429">
    <property type="component" value="Unassembled WGS sequence"/>
</dbReference>
<organism evidence="1 2">
    <name type="scientific">Scophthalmus maximus</name>
    <name type="common">Turbot</name>
    <name type="synonym">Psetta maxima</name>
    <dbReference type="NCBI Taxonomy" id="52904"/>
    <lineage>
        <taxon>Eukaryota</taxon>
        <taxon>Metazoa</taxon>
        <taxon>Chordata</taxon>
        <taxon>Craniata</taxon>
        <taxon>Vertebrata</taxon>
        <taxon>Euteleostomi</taxon>
        <taxon>Actinopterygii</taxon>
        <taxon>Neopterygii</taxon>
        <taxon>Teleostei</taxon>
        <taxon>Neoteleostei</taxon>
        <taxon>Acanthomorphata</taxon>
        <taxon>Carangaria</taxon>
        <taxon>Pleuronectiformes</taxon>
        <taxon>Pleuronectoidei</taxon>
        <taxon>Scophthalmidae</taxon>
        <taxon>Scophthalmus</taxon>
    </lineage>
</organism>
<evidence type="ECO:0000313" key="1">
    <source>
        <dbReference type="EMBL" id="KAF0036528.1"/>
    </source>
</evidence>
<proteinExistence type="predicted"/>
<comment type="caution">
    <text evidence="1">The sequence shown here is derived from an EMBL/GenBank/DDBJ whole genome shotgun (WGS) entry which is preliminary data.</text>
</comment>
<dbReference type="EMBL" id="VEVO01000010">
    <property type="protein sequence ID" value="KAF0036528.1"/>
    <property type="molecule type" value="Genomic_DNA"/>
</dbReference>
<gene>
    <name evidence="1" type="ORF">F2P81_011840</name>
</gene>
<protein>
    <submittedName>
        <fullName evidence="1">Uncharacterized protein</fullName>
    </submittedName>
</protein>
<accession>A0A6A4SWQ9</accession>